<feature type="non-terminal residue" evidence="3">
    <location>
        <position position="1"/>
    </location>
</feature>
<reference evidence="4" key="2">
    <citation type="submission" date="2015-01" db="EMBL/GenBank/DDBJ databases">
        <title>Evolutionary Origins and Diversification of the Mycorrhizal Mutualists.</title>
        <authorList>
            <consortium name="DOE Joint Genome Institute"/>
            <consortium name="Mycorrhizal Genomics Consortium"/>
            <person name="Kohler A."/>
            <person name="Kuo A."/>
            <person name="Nagy L.G."/>
            <person name="Floudas D."/>
            <person name="Copeland A."/>
            <person name="Barry K.W."/>
            <person name="Cichocki N."/>
            <person name="Veneault-Fourrey C."/>
            <person name="LaButti K."/>
            <person name="Lindquist E.A."/>
            <person name="Lipzen A."/>
            <person name="Lundell T."/>
            <person name="Morin E."/>
            <person name="Murat C."/>
            <person name="Riley R."/>
            <person name="Ohm R."/>
            <person name="Sun H."/>
            <person name="Tunlid A."/>
            <person name="Henrissat B."/>
            <person name="Grigoriev I.V."/>
            <person name="Hibbett D.S."/>
            <person name="Martin F."/>
        </authorList>
    </citation>
    <scope>NUCLEOTIDE SEQUENCE [LARGE SCALE GENOMIC DNA]</scope>
    <source>
        <strain evidence="4">MAFF 305830</strain>
    </source>
</reference>
<dbReference type="PANTHER" id="PTHR24185:SF1">
    <property type="entry name" value="CALCIUM-INDEPENDENT PHOSPHOLIPASE A2-GAMMA"/>
    <property type="match status" value="1"/>
</dbReference>
<keyword evidence="2" id="KW-0443">Lipid metabolism</keyword>
<dbReference type="OrthoDB" id="630895at2759"/>
<dbReference type="GO" id="GO:0016020">
    <property type="term" value="C:membrane"/>
    <property type="evidence" value="ECO:0007669"/>
    <property type="project" value="TreeGrafter"/>
</dbReference>
<reference evidence="3 4" key="1">
    <citation type="submission" date="2014-04" db="EMBL/GenBank/DDBJ databases">
        <authorList>
            <consortium name="DOE Joint Genome Institute"/>
            <person name="Kuo A."/>
            <person name="Zuccaro A."/>
            <person name="Kohler A."/>
            <person name="Nagy L.G."/>
            <person name="Floudas D."/>
            <person name="Copeland A."/>
            <person name="Barry K.W."/>
            <person name="Cichocki N."/>
            <person name="Veneault-Fourrey C."/>
            <person name="LaButti K."/>
            <person name="Lindquist E.A."/>
            <person name="Lipzen A."/>
            <person name="Lundell T."/>
            <person name="Morin E."/>
            <person name="Murat C."/>
            <person name="Sun H."/>
            <person name="Tunlid A."/>
            <person name="Henrissat B."/>
            <person name="Grigoriev I.V."/>
            <person name="Hibbett D.S."/>
            <person name="Martin F."/>
            <person name="Nordberg H.P."/>
            <person name="Cantor M.N."/>
            <person name="Hua S.X."/>
        </authorList>
    </citation>
    <scope>NUCLEOTIDE SEQUENCE [LARGE SCALE GENOMIC DNA]</scope>
    <source>
        <strain evidence="3 4">MAFF 305830</strain>
    </source>
</reference>
<evidence type="ECO:0000256" key="1">
    <source>
        <dbReference type="ARBA" id="ARBA00022801"/>
    </source>
</evidence>
<proteinExistence type="predicted"/>
<name>A0A0C2W8K8_SERVB</name>
<sequence length="179" mass="19808">RLVAFMLGHLRMNVNQAVDELLNLTDLLSFEEYNGCIDRERNSSILQEFLENMIQARGIGLDTKLSETHAPSKVYFSVLYAAESANITHPYAFRAYTTRGSSLNPTIVEALCATMAIQSYFLPVNIGPQRTQQTFIGGSFGINNPTRMLLVEAGCVYGENRRVAQILSLGCGLPRVLSV</sequence>
<dbReference type="SUPFAM" id="SSF52151">
    <property type="entry name" value="FabD/lysophospholipase-like"/>
    <property type="match status" value="1"/>
</dbReference>
<evidence type="ECO:0000313" key="3">
    <source>
        <dbReference type="EMBL" id="KIM22768.1"/>
    </source>
</evidence>
<dbReference type="PANTHER" id="PTHR24185">
    <property type="entry name" value="CALCIUM-INDEPENDENT PHOSPHOLIPASE A2-GAMMA"/>
    <property type="match status" value="1"/>
</dbReference>
<dbReference type="HOGENOM" id="CLU_000288_144_2_1"/>
<protein>
    <recommendedName>
        <fullName evidence="5">PNPLA domain-containing protein</fullName>
    </recommendedName>
</protein>
<evidence type="ECO:0000313" key="4">
    <source>
        <dbReference type="Proteomes" id="UP000054097"/>
    </source>
</evidence>
<evidence type="ECO:0008006" key="5">
    <source>
        <dbReference type="Google" id="ProtNLM"/>
    </source>
</evidence>
<dbReference type="GO" id="GO:0016042">
    <property type="term" value="P:lipid catabolic process"/>
    <property type="evidence" value="ECO:0007669"/>
    <property type="project" value="UniProtKB-KW"/>
</dbReference>
<dbReference type="GO" id="GO:0047499">
    <property type="term" value="F:calcium-independent phospholipase A2 activity"/>
    <property type="evidence" value="ECO:0007669"/>
    <property type="project" value="TreeGrafter"/>
</dbReference>
<accession>A0A0C2W8K8</accession>
<keyword evidence="2" id="KW-0442">Lipid degradation</keyword>
<dbReference type="Proteomes" id="UP000054097">
    <property type="component" value="Unassembled WGS sequence"/>
</dbReference>
<keyword evidence="4" id="KW-1185">Reference proteome</keyword>
<evidence type="ECO:0000256" key="2">
    <source>
        <dbReference type="ARBA" id="ARBA00022963"/>
    </source>
</evidence>
<dbReference type="InterPro" id="IPR016035">
    <property type="entry name" value="Acyl_Trfase/lysoPLipase"/>
</dbReference>
<dbReference type="Gene3D" id="3.40.1090.10">
    <property type="entry name" value="Cytosolic phospholipase A2 catalytic domain"/>
    <property type="match status" value="1"/>
</dbReference>
<dbReference type="GO" id="GO:0019369">
    <property type="term" value="P:arachidonate metabolic process"/>
    <property type="evidence" value="ECO:0007669"/>
    <property type="project" value="TreeGrafter"/>
</dbReference>
<gene>
    <name evidence="3" type="ORF">M408DRAFT_40342</name>
</gene>
<organism evidence="3 4">
    <name type="scientific">Serendipita vermifera MAFF 305830</name>
    <dbReference type="NCBI Taxonomy" id="933852"/>
    <lineage>
        <taxon>Eukaryota</taxon>
        <taxon>Fungi</taxon>
        <taxon>Dikarya</taxon>
        <taxon>Basidiomycota</taxon>
        <taxon>Agaricomycotina</taxon>
        <taxon>Agaricomycetes</taxon>
        <taxon>Sebacinales</taxon>
        <taxon>Serendipitaceae</taxon>
        <taxon>Serendipita</taxon>
    </lineage>
</organism>
<dbReference type="EMBL" id="KN824348">
    <property type="protein sequence ID" value="KIM22768.1"/>
    <property type="molecule type" value="Genomic_DNA"/>
</dbReference>
<feature type="non-terminal residue" evidence="3">
    <location>
        <position position="179"/>
    </location>
</feature>
<keyword evidence="1" id="KW-0378">Hydrolase</keyword>
<dbReference type="AlphaFoldDB" id="A0A0C2W8K8"/>